<keyword evidence="2" id="KW-1185">Reference proteome</keyword>
<evidence type="ECO:0000313" key="2">
    <source>
        <dbReference type="Proteomes" id="UP000008281"/>
    </source>
</evidence>
<name>E3NHN5_CAERE</name>
<protein>
    <submittedName>
        <fullName evidence="1">Uncharacterized protein</fullName>
    </submittedName>
</protein>
<gene>
    <name evidence="1" type="ORF">CRE_24816</name>
</gene>
<evidence type="ECO:0000313" key="1">
    <source>
        <dbReference type="EMBL" id="EFO98331.1"/>
    </source>
</evidence>
<dbReference type="EMBL" id="DS268682">
    <property type="protein sequence ID" value="EFO98331.1"/>
    <property type="molecule type" value="Genomic_DNA"/>
</dbReference>
<organism evidence="2">
    <name type="scientific">Caenorhabditis remanei</name>
    <name type="common">Caenorhabditis vulgaris</name>
    <dbReference type="NCBI Taxonomy" id="31234"/>
    <lineage>
        <taxon>Eukaryota</taxon>
        <taxon>Metazoa</taxon>
        <taxon>Ecdysozoa</taxon>
        <taxon>Nematoda</taxon>
        <taxon>Chromadorea</taxon>
        <taxon>Rhabditida</taxon>
        <taxon>Rhabditina</taxon>
        <taxon>Rhabditomorpha</taxon>
        <taxon>Rhabditoidea</taxon>
        <taxon>Rhabditidae</taxon>
        <taxon>Peloderinae</taxon>
        <taxon>Caenorhabditis</taxon>
    </lineage>
</organism>
<accession>E3NHN5</accession>
<dbReference type="InParanoid" id="E3NHN5"/>
<sequence length="70" mass="8213">MSGNGNKQPTSSNQSKYPIYHSNGWIDLDPTMSIWKPYSETWHLRPPPPQPNATWYFERGMTQSEIRRSM</sequence>
<proteinExistence type="predicted"/>
<dbReference type="AlphaFoldDB" id="E3NHN5"/>
<dbReference type="Proteomes" id="UP000008281">
    <property type="component" value="Unassembled WGS sequence"/>
</dbReference>
<dbReference type="HOGENOM" id="CLU_2760247_0_0_1"/>
<reference evidence="1" key="1">
    <citation type="submission" date="2007-07" db="EMBL/GenBank/DDBJ databases">
        <title>PCAP assembly of the Caenorhabditis remanei genome.</title>
        <authorList>
            <consortium name="The Caenorhabditis remanei Sequencing Consortium"/>
            <person name="Wilson R.K."/>
        </authorList>
    </citation>
    <scope>NUCLEOTIDE SEQUENCE [LARGE SCALE GENOMIC DNA]</scope>
    <source>
        <strain evidence="1">PB4641</strain>
    </source>
</reference>